<sequence>MVEAMTRSFLNALVIGALVAPLPLLAQQSGQSDEWSEWEEWEEPAAASNFSLNGFVELAGGLRLATDPALDDNTTLADARVQLRGDYKLSSSVVTFRGDLYYDGVVDNVEADLRELHWQSNLGFMGDWGNHLDLKIGQQVLTWGTGDYLFLNDLFAKDYQSFFAGRDDEYLKAPSLSAKLSAFTQWGNLDLVLTPRFTPDNAITGEYFSFFSPQAGQNIAPGFVVADENRPTSPEWALRWYKTAGSTELAAYGYRGYQKTPVAADEQGRPRYSRLNVYGVSAVRPLGKGLANAEYAYYDSSEDSNGNNPMVPNSQHRWLLGYEQEIVANLTGSAQWYLEQIRHHSALLAHSPWPEYEQSQRRQVVTVRLTYLMLRQTLTLSGFNFYSPGDEDGYLKFRVSYSPGDDWQLNAGFNLFYGQQAHTFYAQFEDASNLYASFRYYY</sequence>
<protein>
    <recommendedName>
        <fullName evidence="4">DUF1302 family protein</fullName>
    </recommendedName>
</protein>
<evidence type="ECO:0008006" key="4">
    <source>
        <dbReference type="Google" id="ProtNLM"/>
    </source>
</evidence>
<keyword evidence="3" id="KW-1185">Reference proteome</keyword>
<accession>A0A3D8MAC8</accession>
<evidence type="ECO:0000313" key="2">
    <source>
        <dbReference type="EMBL" id="RDV26790.1"/>
    </source>
</evidence>
<proteinExistence type="predicted"/>
<reference evidence="3" key="1">
    <citation type="submission" date="2018-08" db="EMBL/GenBank/DDBJ databases">
        <authorList>
            <person name="Zhang J."/>
            <person name="Du Z.-J."/>
        </authorList>
    </citation>
    <scope>NUCLEOTIDE SEQUENCE [LARGE SCALE GENOMIC DNA]</scope>
    <source>
        <strain evidence="3">KCTC 52655</strain>
    </source>
</reference>
<dbReference type="AlphaFoldDB" id="A0A3D8MAC8"/>
<dbReference type="EMBL" id="QRHA01000004">
    <property type="protein sequence ID" value="RDV26790.1"/>
    <property type="molecule type" value="Genomic_DNA"/>
</dbReference>
<comment type="caution">
    <text evidence="2">The sequence shown here is derived from an EMBL/GenBank/DDBJ whole genome shotgun (WGS) entry which is preliminary data.</text>
</comment>
<dbReference type="Proteomes" id="UP000256561">
    <property type="component" value="Unassembled WGS sequence"/>
</dbReference>
<evidence type="ECO:0000313" key="3">
    <source>
        <dbReference type="Proteomes" id="UP000256561"/>
    </source>
</evidence>
<evidence type="ECO:0000256" key="1">
    <source>
        <dbReference type="SAM" id="SignalP"/>
    </source>
</evidence>
<feature type="signal peptide" evidence="1">
    <location>
        <begin position="1"/>
        <end position="26"/>
    </location>
</feature>
<keyword evidence="1" id="KW-0732">Signal</keyword>
<gene>
    <name evidence="2" type="ORF">DXV75_07320</name>
</gene>
<name>A0A3D8MAC8_9ALTE</name>
<organism evidence="2 3">
    <name type="scientific">Alteromonas aestuariivivens</name>
    <dbReference type="NCBI Taxonomy" id="1938339"/>
    <lineage>
        <taxon>Bacteria</taxon>
        <taxon>Pseudomonadati</taxon>
        <taxon>Pseudomonadota</taxon>
        <taxon>Gammaproteobacteria</taxon>
        <taxon>Alteromonadales</taxon>
        <taxon>Alteromonadaceae</taxon>
        <taxon>Alteromonas/Salinimonas group</taxon>
        <taxon>Alteromonas</taxon>
    </lineage>
</organism>
<feature type="chain" id="PRO_5017677909" description="DUF1302 family protein" evidence="1">
    <location>
        <begin position="27"/>
        <end position="442"/>
    </location>
</feature>